<dbReference type="GO" id="GO:0042956">
    <property type="term" value="P:maltodextrin transmembrane transport"/>
    <property type="evidence" value="ECO:0007669"/>
    <property type="project" value="TreeGrafter"/>
</dbReference>
<dbReference type="OrthoDB" id="9795467at2"/>
<evidence type="ECO:0000313" key="5">
    <source>
        <dbReference type="EMBL" id="KKZ71474.1"/>
    </source>
</evidence>
<dbReference type="SUPFAM" id="SSF53850">
    <property type="entry name" value="Periplasmic binding protein-like II"/>
    <property type="match status" value="1"/>
</dbReference>
<dbReference type="GO" id="GO:0015768">
    <property type="term" value="P:maltose transport"/>
    <property type="evidence" value="ECO:0007669"/>
    <property type="project" value="TreeGrafter"/>
</dbReference>
<name>A0A2P2GIZ5_STREW</name>
<dbReference type="PROSITE" id="PS51257">
    <property type="entry name" value="PROKAR_LIPOPROTEIN"/>
    <property type="match status" value="1"/>
</dbReference>
<evidence type="ECO:0000256" key="2">
    <source>
        <dbReference type="ARBA" id="ARBA00022448"/>
    </source>
</evidence>
<dbReference type="Pfam" id="PF01547">
    <property type="entry name" value="SBP_bac_1"/>
    <property type="match status" value="1"/>
</dbReference>
<comment type="similarity">
    <text evidence="1">Belongs to the bacterial solute-binding protein 1 family.</text>
</comment>
<evidence type="ECO:0000256" key="4">
    <source>
        <dbReference type="SAM" id="SignalP"/>
    </source>
</evidence>
<evidence type="ECO:0000313" key="6">
    <source>
        <dbReference type="Proteomes" id="UP000265325"/>
    </source>
</evidence>
<reference evidence="5" key="1">
    <citation type="submission" date="2015-05" db="EMBL/GenBank/DDBJ databases">
        <title>Draft Genome assembly of Streptomyces showdoensis.</title>
        <authorList>
            <person name="Thapa K.K."/>
            <person name="Metsa-Ketela M."/>
        </authorList>
    </citation>
    <scope>NUCLEOTIDE SEQUENCE [LARGE SCALE GENOMIC DNA]</scope>
    <source>
        <strain evidence="5">ATCC 15227</strain>
    </source>
</reference>
<feature type="chain" id="PRO_5015182302" evidence="4">
    <location>
        <begin position="20"/>
        <end position="425"/>
    </location>
</feature>
<keyword evidence="6" id="KW-1185">Reference proteome</keyword>
<dbReference type="RefSeq" id="WP_046909896.1">
    <property type="nucleotide sequence ID" value="NZ_BAAAXG010000026.1"/>
</dbReference>
<evidence type="ECO:0000256" key="3">
    <source>
        <dbReference type="ARBA" id="ARBA00022729"/>
    </source>
</evidence>
<comment type="caution">
    <text evidence="5">The sequence shown here is derived from an EMBL/GenBank/DDBJ whole genome shotgun (WGS) entry which is preliminary data.</text>
</comment>
<feature type="signal peptide" evidence="4">
    <location>
        <begin position="1"/>
        <end position="19"/>
    </location>
</feature>
<dbReference type="GO" id="GO:1901982">
    <property type="term" value="F:maltose binding"/>
    <property type="evidence" value="ECO:0007669"/>
    <property type="project" value="TreeGrafter"/>
</dbReference>
<protein>
    <submittedName>
        <fullName evidence="5">Sugar ABC transporter substrate-binding protein</fullName>
    </submittedName>
</protein>
<dbReference type="PANTHER" id="PTHR30061:SF50">
    <property type="entry name" value="MALTOSE_MALTODEXTRIN-BINDING PERIPLASMIC PROTEIN"/>
    <property type="match status" value="1"/>
</dbReference>
<dbReference type="AlphaFoldDB" id="A0A2P2GIZ5"/>
<accession>A0A2P2GIZ5</accession>
<dbReference type="EMBL" id="LAQS01000038">
    <property type="protein sequence ID" value="KKZ71474.1"/>
    <property type="molecule type" value="Genomic_DNA"/>
</dbReference>
<dbReference type="PANTHER" id="PTHR30061">
    <property type="entry name" value="MALTOSE-BINDING PERIPLASMIC PROTEIN"/>
    <property type="match status" value="1"/>
</dbReference>
<dbReference type="InterPro" id="IPR006059">
    <property type="entry name" value="SBP"/>
</dbReference>
<dbReference type="Gene3D" id="3.40.190.10">
    <property type="entry name" value="Periplasmic binding protein-like II"/>
    <property type="match status" value="2"/>
</dbReference>
<organism evidence="5 6">
    <name type="scientific">Streptomyces showdoensis</name>
    <dbReference type="NCBI Taxonomy" id="68268"/>
    <lineage>
        <taxon>Bacteria</taxon>
        <taxon>Bacillati</taxon>
        <taxon>Actinomycetota</taxon>
        <taxon>Actinomycetes</taxon>
        <taxon>Kitasatosporales</taxon>
        <taxon>Streptomycetaceae</taxon>
        <taxon>Streptomyces</taxon>
    </lineage>
</organism>
<sequence length="425" mass="45169">MRRGIAATALVAALGVSLAACGSGDGSTGGGSKGSGELSGTVTWWDTSTVGSEDKVFKKLAEDFTKKHPKVTVKYVNVPFGDAQNKFKNAAQSGSGAPDVIRSEVAWTPDFANLGYLAPLDGTAALKDQDDFLKQAAASTKYDGKTYAVPQVIDSMGVFYNKKIFKEAGVEVPKTIDELKSVSAKIKQKTGKTGLYLRGDDAYWFLSFLYGEGGDMVNAETKTVSIDNPAGVKAFKTVKDLVDSGAAKTDATDGWNNMQTAFKDGKVAMMINGPWAVADTYAGKEFADKANLGIAPVPAGSAGQGAPQGGHNLAVYAGSKNLDASYAFVEYMSSPEVQTQVAKELSLLPTRSSVYGKSDVAMNEMITFFKPVVDKAVERPWIPEGGSLFAPLVTEYTKVLTNQTTPEQGAKTAGESYRKLLKDWK</sequence>
<gene>
    <name evidence="5" type="ORF">VO63_23330</name>
</gene>
<evidence type="ECO:0000256" key="1">
    <source>
        <dbReference type="ARBA" id="ARBA00008520"/>
    </source>
</evidence>
<proteinExistence type="inferred from homology"/>
<dbReference type="Proteomes" id="UP000265325">
    <property type="component" value="Unassembled WGS sequence"/>
</dbReference>
<keyword evidence="3 4" id="KW-0732">Signal</keyword>
<dbReference type="GO" id="GO:0055052">
    <property type="term" value="C:ATP-binding cassette (ABC) transporter complex, substrate-binding subunit-containing"/>
    <property type="evidence" value="ECO:0007669"/>
    <property type="project" value="TreeGrafter"/>
</dbReference>
<keyword evidence="2" id="KW-0813">Transport</keyword>